<evidence type="ECO:0000256" key="4">
    <source>
        <dbReference type="ARBA" id="ARBA00023163"/>
    </source>
</evidence>
<dbReference type="InterPro" id="IPR036390">
    <property type="entry name" value="WH_DNA-bd_sf"/>
</dbReference>
<dbReference type="PROSITE" id="PS50931">
    <property type="entry name" value="HTH_LYSR"/>
    <property type="match status" value="1"/>
</dbReference>
<comment type="similarity">
    <text evidence="1">Belongs to the LysR transcriptional regulatory family.</text>
</comment>
<evidence type="ECO:0000313" key="7">
    <source>
        <dbReference type="Proteomes" id="UP000193827"/>
    </source>
</evidence>
<dbReference type="PANTHER" id="PTHR30537">
    <property type="entry name" value="HTH-TYPE TRANSCRIPTIONAL REGULATOR"/>
    <property type="match status" value="1"/>
</dbReference>
<accession>A0A1Y5TL79</accession>
<dbReference type="GO" id="GO:0003700">
    <property type="term" value="F:DNA-binding transcription factor activity"/>
    <property type="evidence" value="ECO:0007669"/>
    <property type="project" value="InterPro"/>
</dbReference>
<dbReference type="InterPro" id="IPR000847">
    <property type="entry name" value="LysR_HTH_N"/>
</dbReference>
<reference evidence="6 7" key="1">
    <citation type="submission" date="2017-03" db="EMBL/GenBank/DDBJ databases">
        <authorList>
            <person name="Afonso C.L."/>
            <person name="Miller P.J."/>
            <person name="Scott M.A."/>
            <person name="Spackman E."/>
            <person name="Goraichik I."/>
            <person name="Dimitrov K.M."/>
            <person name="Suarez D.L."/>
            <person name="Swayne D.E."/>
        </authorList>
    </citation>
    <scope>NUCLEOTIDE SEQUENCE [LARGE SCALE GENOMIC DNA]</scope>
    <source>
        <strain evidence="6 7">CECT 8287</strain>
    </source>
</reference>
<dbReference type="Gene3D" id="3.40.190.290">
    <property type="match status" value="1"/>
</dbReference>
<evidence type="ECO:0000313" key="6">
    <source>
        <dbReference type="EMBL" id="SLN62976.1"/>
    </source>
</evidence>
<sequence length="267" mass="30146">MLNVAQPTVARRIDVLENELGLTLFERDTRGFKPTESARKIVPFAEAIEKAASEFSKKANELTEIRPIRVTAYSGNFSPRVTEIFSEYSALNPDIAFEFLPSVKVLDLEGGEADIALRITSKEPQQNLICRKISTARWSLYGSRGYAEKHGLPASCERLSDHQFVTFKRRDVPAALHEWLICHVAQDDIVMSFSEIDLMHAAIKSGHGLGLMNDKLAEMDDTLIRCFGPIEDLSRQHLMLIAPEAYRRPEVKAFVKFFAPRYAAVFK</sequence>
<keyword evidence="3" id="KW-0238">DNA-binding</keyword>
<dbReference type="GO" id="GO:0006351">
    <property type="term" value="P:DNA-templated transcription"/>
    <property type="evidence" value="ECO:0007669"/>
    <property type="project" value="TreeGrafter"/>
</dbReference>
<dbReference type="InterPro" id="IPR036388">
    <property type="entry name" value="WH-like_DNA-bd_sf"/>
</dbReference>
<keyword evidence="2" id="KW-0805">Transcription regulation</keyword>
<dbReference type="InterPro" id="IPR058163">
    <property type="entry name" value="LysR-type_TF_proteobact-type"/>
</dbReference>
<evidence type="ECO:0000256" key="2">
    <source>
        <dbReference type="ARBA" id="ARBA00023015"/>
    </source>
</evidence>
<keyword evidence="4" id="KW-0804">Transcription</keyword>
<dbReference type="GO" id="GO:0043565">
    <property type="term" value="F:sequence-specific DNA binding"/>
    <property type="evidence" value="ECO:0007669"/>
    <property type="project" value="TreeGrafter"/>
</dbReference>
<dbReference type="InterPro" id="IPR005119">
    <property type="entry name" value="LysR_subst-bd"/>
</dbReference>
<dbReference type="Proteomes" id="UP000193827">
    <property type="component" value="Unassembled WGS sequence"/>
</dbReference>
<keyword evidence="7" id="KW-1185">Reference proteome</keyword>
<dbReference type="Pfam" id="PF03466">
    <property type="entry name" value="LysR_substrate"/>
    <property type="match status" value="1"/>
</dbReference>
<organism evidence="6 7">
    <name type="scientific">Roseovarius litorisediminis</name>
    <dbReference type="NCBI Taxonomy" id="1312363"/>
    <lineage>
        <taxon>Bacteria</taxon>
        <taxon>Pseudomonadati</taxon>
        <taxon>Pseudomonadota</taxon>
        <taxon>Alphaproteobacteria</taxon>
        <taxon>Rhodobacterales</taxon>
        <taxon>Roseobacteraceae</taxon>
        <taxon>Roseovarius</taxon>
    </lineage>
</organism>
<evidence type="ECO:0000259" key="5">
    <source>
        <dbReference type="PROSITE" id="PS50931"/>
    </source>
</evidence>
<protein>
    <submittedName>
        <fullName evidence="6">HTH-type transcriptional regulator DmlR</fullName>
    </submittedName>
</protein>
<evidence type="ECO:0000256" key="3">
    <source>
        <dbReference type="ARBA" id="ARBA00023125"/>
    </source>
</evidence>
<dbReference type="PANTHER" id="PTHR30537:SF3">
    <property type="entry name" value="TRANSCRIPTIONAL REGULATORY PROTEIN"/>
    <property type="match status" value="1"/>
</dbReference>
<feature type="domain" description="HTH lysR-type" evidence="5">
    <location>
        <begin position="1"/>
        <end position="35"/>
    </location>
</feature>
<gene>
    <name evidence="6" type="primary">dmlR_7</name>
    <name evidence="6" type="ORF">PEL8287_03454</name>
</gene>
<dbReference type="Pfam" id="PF00126">
    <property type="entry name" value="HTH_1"/>
    <property type="match status" value="1"/>
</dbReference>
<proteinExistence type="inferred from homology"/>
<dbReference type="EMBL" id="FWFL01000010">
    <property type="protein sequence ID" value="SLN62976.1"/>
    <property type="molecule type" value="Genomic_DNA"/>
</dbReference>
<dbReference type="Gene3D" id="1.10.10.10">
    <property type="entry name" value="Winged helix-like DNA-binding domain superfamily/Winged helix DNA-binding domain"/>
    <property type="match status" value="1"/>
</dbReference>
<name>A0A1Y5TL79_9RHOB</name>
<dbReference type="AlphaFoldDB" id="A0A1Y5TL79"/>
<dbReference type="SUPFAM" id="SSF53850">
    <property type="entry name" value="Periplasmic binding protein-like II"/>
    <property type="match status" value="1"/>
</dbReference>
<dbReference type="SUPFAM" id="SSF46785">
    <property type="entry name" value="Winged helix' DNA-binding domain"/>
    <property type="match status" value="1"/>
</dbReference>
<evidence type="ECO:0000256" key="1">
    <source>
        <dbReference type="ARBA" id="ARBA00009437"/>
    </source>
</evidence>